<keyword evidence="3" id="KW-1185">Reference proteome</keyword>
<accession>A0AAP0HY82</accession>
<comment type="caution">
    <text evidence="2">The sequence shown here is derived from an EMBL/GenBank/DDBJ whole genome shotgun (WGS) entry which is preliminary data.</text>
</comment>
<dbReference type="AlphaFoldDB" id="A0AAP0HY82"/>
<dbReference type="EMBL" id="JBBNAG010000010">
    <property type="protein sequence ID" value="KAK9100770.1"/>
    <property type="molecule type" value="Genomic_DNA"/>
</dbReference>
<gene>
    <name evidence="2" type="ORF">Scep_024200</name>
</gene>
<feature type="region of interest" description="Disordered" evidence="1">
    <location>
        <begin position="16"/>
        <end position="100"/>
    </location>
</feature>
<sequence length="151" mass="16938">MRYSLLAGGKRVRPASTLPLRARRRRRSLCHARRLRSGDDPHHVPNPRRPPLHGQRQPPKRQTHKPQSLRRGRGGPGGRRPPRLRLRAHGDTVGGVDGDGGDSGWWGTRRWRWVEAEMGGAALLLFRVVIVVVVTQGGRRAGEVVEVEKKT</sequence>
<proteinExistence type="predicted"/>
<dbReference type="Proteomes" id="UP001419268">
    <property type="component" value="Unassembled WGS sequence"/>
</dbReference>
<organism evidence="2 3">
    <name type="scientific">Stephania cephalantha</name>
    <dbReference type="NCBI Taxonomy" id="152367"/>
    <lineage>
        <taxon>Eukaryota</taxon>
        <taxon>Viridiplantae</taxon>
        <taxon>Streptophyta</taxon>
        <taxon>Embryophyta</taxon>
        <taxon>Tracheophyta</taxon>
        <taxon>Spermatophyta</taxon>
        <taxon>Magnoliopsida</taxon>
        <taxon>Ranunculales</taxon>
        <taxon>Menispermaceae</taxon>
        <taxon>Menispermoideae</taxon>
        <taxon>Cissampelideae</taxon>
        <taxon>Stephania</taxon>
    </lineage>
</organism>
<evidence type="ECO:0000313" key="3">
    <source>
        <dbReference type="Proteomes" id="UP001419268"/>
    </source>
</evidence>
<feature type="compositionally biased region" description="Basic residues" evidence="1">
    <location>
        <begin position="58"/>
        <end position="73"/>
    </location>
</feature>
<evidence type="ECO:0000256" key="1">
    <source>
        <dbReference type="SAM" id="MobiDB-lite"/>
    </source>
</evidence>
<protein>
    <submittedName>
        <fullName evidence="2">Uncharacterized protein</fullName>
    </submittedName>
</protein>
<reference evidence="2 3" key="1">
    <citation type="submission" date="2024-01" db="EMBL/GenBank/DDBJ databases">
        <title>Genome assemblies of Stephania.</title>
        <authorList>
            <person name="Yang L."/>
        </authorList>
    </citation>
    <scope>NUCLEOTIDE SEQUENCE [LARGE SCALE GENOMIC DNA]</scope>
    <source>
        <strain evidence="2">JXDWG</strain>
        <tissue evidence="2">Leaf</tissue>
    </source>
</reference>
<evidence type="ECO:0000313" key="2">
    <source>
        <dbReference type="EMBL" id="KAK9100770.1"/>
    </source>
</evidence>
<feature type="compositionally biased region" description="Basic residues" evidence="1">
    <location>
        <begin position="21"/>
        <end position="35"/>
    </location>
</feature>
<name>A0AAP0HY82_9MAGN</name>